<dbReference type="Gene3D" id="3.40.50.300">
    <property type="entry name" value="P-loop containing nucleotide triphosphate hydrolases"/>
    <property type="match status" value="1"/>
</dbReference>
<evidence type="ECO:0000256" key="4">
    <source>
        <dbReference type="ARBA" id="ARBA00022692"/>
    </source>
</evidence>
<feature type="domain" description="ABC transporter" evidence="11">
    <location>
        <begin position="1"/>
        <end position="188"/>
    </location>
</feature>
<name>A0A840IZH7_9PSEU</name>
<dbReference type="Pfam" id="PF01061">
    <property type="entry name" value="ABC2_membrane"/>
    <property type="match status" value="1"/>
</dbReference>
<dbReference type="Proteomes" id="UP000581769">
    <property type="component" value="Unassembled WGS sequence"/>
</dbReference>
<organism evidence="12 13">
    <name type="scientific">Amycolatopsis jiangsuensis</name>
    <dbReference type="NCBI Taxonomy" id="1181879"/>
    <lineage>
        <taxon>Bacteria</taxon>
        <taxon>Bacillati</taxon>
        <taxon>Actinomycetota</taxon>
        <taxon>Actinomycetes</taxon>
        <taxon>Pseudonocardiales</taxon>
        <taxon>Pseudonocardiaceae</taxon>
        <taxon>Amycolatopsis</taxon>
    </lineage>
</organism>
<evidence type="ECO:0000256" key="9">
    <source>
        <dbReference type="ARBA" id="ARBA00023251"/>
    </source>
</evidence>
<feature type="transmembrane region" description="Helical" evidence="10">
    <location>
        <begin position="298"/>
        <end position="318"/>
    </location>
</feature>
<proteinExistence type="predicted"/>
<dbReference type="InterPro" id="IPR027417">
    <property type="entry name" value="P-loop_NTPase"/>
</dbReference>
<keyword evidence="3" id="KW-0813">Transport</keyword>
<dbReference type="GO" id="GO:0005524">
    <property type="term" value="F:ATP binding"/>
    <property type="evidence" value="ECO:0007669"/>
    <property type="project" value="UniProtKB-KW"/>
</dbReference>
<keyword evidence="9" id="KW-0046">Antibiotic resistance</keyword>
<evidence type="ECO:0000256" key="8">
    <source>
        <dbReference type="ARBA" id="ARBA00023136"/>
    </source>
</evidence>
<gene>
    <name evidence="12" type="ORF">BJY18_005746</name>
</gene>
<dbReference type="AlphaFoldDB" id="A0A840IZH7"/>
<keyword evidence="13" id="KW-1185">Reference proteome</keyword>
<dbReference type="InterPro" id="IPR050763">
    <property type="entry name" value="ABC_transporter_ATP-binding"/>
</dbReference>
<evidence type="ECO:0000313" key="12">
    <source>
        <dbReference type="EMBL" id="MBB4688261.1"/>
    </source>
</evidence>
<keyword evidence="4 10" id="KW-0812">Transmembrane</keyword>
<dbReference type="EMBL" id="JACHMG010000001">
    <property type="protein sequence ID" value="MBB4688261.1"/>
    <property type="molecule type" value="Genomic_DNA"/>
</dbReference>
<evidence type="ECO:0000256" key="3">
    <source>
        <dbReference type="ARBA" id="ARBA00022448"/>
    </source>
</evidence>
<evidence type="ECO:0000256" key="6">
    <source>
        <dbReference type="ARBA" id="ARBA00022840"/>
    </source>
</evidence>
<dbReference type="InterPro" id="IPR017871">
    <property type="entry name" value="ABC_transporter-like_CS"/>
</dbReference>
<dbReference type="PANTHER" id="PTHR42711:SF19">
    <property type="entry name" value="DOXORUBICIN RESISTANCE ATP-BINDING PROTEIN DRRA"/>
    <property type="match status" value="1"/>
</dbReference>
<dbReference type="PANTHER" id="PTHR42711">
    <property type="entry name" value="ABC TRANSPORTER ATP-BINDING PROTEIN"/>
    <property type="match status" value="1"/>
</dbReference>
<evidence type="ECO:0000256" key="1">
    <source>
        <dbReference type="ARBA" id="ARBA00004141"/>
    </source>
</evidence>
<dbReference type="GO" id="GO:0016887">
    <property type="term" value="F:ATP hydrolysis activity"/>
    <property type="evidence" value="ECO:0007669"/>
    <property type="project" value="InterPro"/>
</dbReference>
<feature type="transmembrane region" description="Helical" evidence="10">
    <location>
        <begin position="361"/>
        <end position="381"/>
    </location>
</feature>
<dbReference type="InterPro" id="IPR003439">
    <property type="entry name" value="ABC_transporter-like_ATP-bd"/>
</dbReference>
<keyword evidence="8 10" id="KW-0472">Membrane</keyword>
<sequence length="489" mass="53140">MITTLLEPTAGTATVGGHDLLTDPLGVRRAIGYVAQGGGTAPEVRVGEELELQGRLYRMTKADALARGREPAGQLDLTGLGRRLTKTLSGGQRRRLDIAMGLIHSPSLVFLDEPSTGLDPQSRASLWEHIRRLRTDQGVTIFLTTHYLDESDALADRLIVIDDGRIVAEGSPDSLKARVSGDGVAIGVPDEDTATAAELARRLTGAHDFDVSGGSVRFRVPAATPRCLSCCAPSTRSTSRRRPCRSRVPRWTTCSSLSPAGRCATRSCPHRRNRRCPVLRDIWLIFRRDSGAALRNPAWLLIGVLQPLLYLFFFGPLPVKTPNAQGLSDVDGWMVLTLASCSYPLALTLKSEESFTALLNAVLMPLLLLSGILIPITAGLAPKWLYTISQINPARHVVDVERTSFRGDFSMDALFTGSVVVLAMAVLAIWWGAHTFQRGKRLITRTDTPGKVTWRPATGPKVAFHPSWGLSGVRSDRTGERARAHAHAS</sequence>
<keyword evidence="6" id="KW-0067">ATP-binding</keyword>
<evidence type="ECO:0000256" key="2">
    <source>
        <dbReference type="ARBA" id="ARBA00004202"/>
    </source>
</evidence>
<keyword evidence="7 10" id="KW-1133">Transmembrane helix</keyword>
<comment type="caution">
    <text evidence="12">The sequence shown here is derived from an EMBL/GenBank/DDBJ whole genome shotgun (WGS) entry which is preliminary data.</text>
</comment>
<dbReference type="SUPFAM" id="SSF52540">
    <property type="entry name" value="P-loop containing nucleoside triphosphate hydrolases"/>
    <property type="match status" value="1"/>
</dbReference>
<dbReference type="InterPro" id="IPR013525">
    <property type="entry name" value="ABC2_TM"/>
</dbReference>
<dbReference type="GO" id="GO:0140359">
    <property type="term" value="F:ABC-type transporter activity"/>
    <property type="evidence" value="ECO:0007669"/>
    <property type="project" value="InterPro"/>
</dbReference>
<keyword evidence="5" id="KW-0547">Nucleotide-binding</keyword>
<dbReference type="Pfam" id="PF00005">
    <property type="entry name" value="ABC_tran"/>
    <property type="match status" value="1"/>
</dbReference>
<evidence type="ECO:0000259" key="11">
    <source>
        <dbReference type="PROSITE" id="PS50893"/>
    </source>
</evidence>
<protein>
    <submittedName>
        <fullName evidence="12">ABC-type multidrug transport system ATPase subunit/fumarate reductase subunit D</fullName>
    </submittedName>
</protein>
<accession>A0A840IZH7</accession>
<reference evidence="12 13" key="1">
    <citation type="submission" date="2020-08" db="EMBL/GenBank/DDBJ databases">
        <title>Sequencing the genomes of 1000 actinobacteria strains.</title>
        <authorList>
            <person name="Klenk H.-P."/>
        </authorList>
    </citation>
    <scope>NUCLEOTIDE SEQUENCE [LARGE SCALE GENOMIC DNA]</scope>
    <source>
        <strain evidence="12 13">DSM 45859</strain>
    </source>
</reference>
<feature type="transmembrane region" description="Helical" evidence="10">
    <location>
        <begin position="330"/>
        <end position="349"/>
    </location>
</feature>
<dbReference type="PROSITE" id="PS00211">
    <property type="entry name" value="ABC_TRANSPORTER_1"/>
    <property type="match status" value="1"/>
</dbReference>
<dbReference type="GO" id="GO:0005886">
    <property type="term" value="C:plasma membrane"/>
    <property type="evidence" value="ECO:0007669"/>
    <property type="project" value="UniProtKB-SubCell"/>
</dbReference>
<dbReference type="PROSITE" id="PS50893">
    <property type="entry name" value="ABC_TRANSPORTER_2"/>
    <property type="match status" value="1"/>
</dbReference>
<evidence type="ECO:0000256" key="10">
    <source>
        <dbReference type="SAM" id="Phobius"/>
    </source>
</evidence>
<evidence type="ECO:0000313" key="13">
    <source>
        <dbReference type="Proteomes" id="UP000581769"/>
    </source>
</evidence>
<dbReference type="GO" id="GO:0046677">
    <property type="term" value="P:response to antibiotic"/>
    <property type="evidence" value="ECO:0007669"/>
    <property type="project" value="UniProtKB-KW"/>
</dbReference>
<evidence type="ECO:0000256" key="7">
    <source>
        <dbReference type="ARBA" id="ARBA00022989"/>
    </source>
</evidence>
<evidence type="ECO:0000256" key="5">
    <source>
        <dbReference type="ARBA" id="ARBA00022741"/>
    </source>
</evidence>
<feature type="transmembrane region" description="Helical" evidence="10">
    <location>
        <begin position="413"/>
        <end position="433"/>
    </location>
</feature>
<comment type="subcellular location">
    <subcellularLocation>
        <location evidence="2">Cell membrane</location>
        <topology evidence="2">Peripheral membrane protein</topology>
    </subcellularLocation>
    <subcellularLocation>
        <location evidence="1">Membrane</location>
        <topology evidence="1">Multi-pass membrane protein</topology>
    </subcellularLocation>
</comment>